<gene>
    <name evidence="2" type="ORF">SAMN05216258_10564</name>
</gene>
<dbReference type="AlphaFoldDB" id="A0A1I3GB83"/>
<organism evidence="2 3">
    <name type="scientific">Albimonas pacifica</name>
    <dbReference type="NCBI Taxonomy" id="1114924"/>
    <lineage>
        <taxon>Bacteria</taxon>
        <taxon>Pseudomonadati</taxon>
        <taxon>Pseudomonadota</taxon>
        <taxon>Alphaproteobacteria</taxon>
        <taxon>Rhodobacterales</taxon>
        <taxon>Paracoccaceae</taxon>
        <taxon>Albimonas</taxon>
    </lineage>
</organism>
<keyword evidence="1" id="KW-0732">Signal</keyword>
<evidence type="ECO:0000313" key="2">
    <source>
        <dbReference type="EMBL" id="SFI20713.1"/>
    </source>
</evidence>
<evidence type="ECO:0000313" key="3">
    <source>
        <dbReference type="Proteomes" id="UP000199377"/>
    </source>
</evidence>
<evidence type="ECO:0008006" key="4">
    <source>
        <dbReference type="Google" id="ProtNLM"/>
    </source>
</evidence>
<dbReference type="PROSITE" id="PS51257">
    <property type="entry name" value="PROKAR_LIPOPROTEIN"/>
    <property type="match status" value="1"/>
</dbReference>
<feature type="signal peptide" evidence="1">
    <location>
        <begin position="1"/>
        <end position="21"/>
    </location>
</feature>
<dbReference type="Proteomes" id="UP000199377">
    <property type="component" value="Unassembled WGS sequence"/>
</dbReference>
<evidence type="ECO:0000256" key="1">
    <source>
        <dbReference type="SAM" id="SignalP"/>
    </source>
</evidence>
<feature type="chain" id="PRO_5011687358" description="DUF2927 domain-containing protein" evidence="1">
    <location>
        <begin position="22"/>
        <end position="310"/>
    </location>
</feature>
<name>A0A1I3GB83_9RHOB</name>
<sequence>MPRLAAIPGVAPLLSARRRLAALGALAAAALASGCAFTTEQLYSQALERYAAAGLMRTEYDPADAPFTNADLARDFERIAFHMEFEDGERLVQKSTPVSLVKWDGPVRWQLTGDGATPRDFDDYRGYTGRLSRLTGLDFIETDVDPDILIMIATPALRAAFVEKIDADGSGARMPLMREWARNDLYPCVGQVGRTREGGKWRNKATIVIKSETRGVLRQSCIHEELAQTMGLLNDDGDARPSIFNDDQEFALLTRHDELLLRILYDPRLRAGMTAEVGMPIVREIVDEIGPGPRLDGLSPLAAARAGASG</sequence>
<dbReference type="Pfam" id="PF11150">
    <property type="entry name" value="DUF2927"/>
    <property type="match status" value="1"/>
</dbReference>
<dbReference type="RefSeq" id="WP_092859918.1">
    <property type="nucleotide sequence ID" value="NZ_FOQH01000005.1"/>
</dbReference>
<dbReference type="OrthoDB" id="3295600at2"/>
<dbReference type="EMBL" id="FOQH01000005">
    <property type="protein sequence ID" value="SFI20713.1"/>
    <property type="molecule type" value="Genomic_DNA"/>
</dbReference>
<proteinExistence type="predicted"/>
<protein>
    <recommendedName>
        <fullName evidence="4">DUF2927 domain-containing protein</fullName>
    </recommendedName>
</protein>
<keyword evidence="3" id="KW-1185">Reference proteome</keyword>
<dbReference type="STRING" id="1114924.SAMN05216258_10564"/>
<accession>A0A1I3GB83</accession>
<reference evidence="2 3" key="1">
    <citation type="submission" date="2016-10" db="EMBL/GenBank/DDBJ databases">
        <authorList>
            <person name="de Groot N.N."/>
        </authorList>
    </citation>
    <scope>NUCLEOTIDE SEQUENCE [LARGE SCALE GENOMIC DNA]</scope>
    <source>
        <strain evidence="2 3">CGMCC 1.11030</strain>
    </source>
</reference>
<dbReference type="InterPro" id="IPR021323">
    <property type="entry name" value="DUF2927"/>
</dbReference>